<name>A0A7S8BEU8_9VIRU</name>
<accession>A0A7S8BEU8</accession>
<evidence type="ECO:0000313" key="2">
    <source>
        <dbReference type="EMBL" id="QPB44528.1"/>
    </source>
</evidence>
<dbReference type="KEGG" id="vg:80543724"/>
<reference evidence="2 3" key="1">
    <citation type="submission" date="2020-09" db="EMBL/GenBank/DDBJ databases">
        <authorList>
            <person name="Zhang R."/>
            <person name="Garcia K."/>
            <person name="Ogata H."/>
        </authorList>
    </citation>
    <scope>NUCLEOTIDE SEQUENCE [LARGE SCALE GENOMIC DNA]</scope>
    <source>
        <strain evidence="3">stheno</strain>
    </source>
</reference>
<keyword evidence="3" id="KW-1185">Reference proteome</keyword>
<keyword evidence="1" id="KW-0472">Membrane</keyword>
<protein>
    <recommendedName>
        <fullName evidence="4">Transmembrane protein</fullName>
    </recommendedName>
</protein>
<evidence type="ECO:0000256" key="1">
    <source>
        <dbReference type="SAM" id="Phobius"/>
    </source>
</evidence>
<dbReference type="Proteomes" id="UP001162098">
    <property type="component" value="Segment"/>
</dbReference>
<feature type="transmembrane region" description="Helical" evidence="1">
    <location>
        <begin position="20"/>
        <end position="41"/>
    </location>
</feature>
<keyword evidence="1" id="KW-1133">Transmembrane helix</keyword>
<organism evidence="2 3">
    <name type="scientific">Medusavirus stheno T3</name>
    <dbReference type="NCBI Taxonomy" id="3069717"/>
    <lineage>
        <taxon>Viruses</taxon>
        <taxon>Varidnaviria</taxon>
        <taxon>Bamfordvirae</taxon>
        <taxon>Nucleocytoviricota</taxon>
        <taxon>Megaviricetes</taxon>
        <taxon>Mamonoviridae</taxon>
        <taxon>Medusavirus</taxon>
        <taxon>Medusavirus sthenus</taxon>
    </lineage>
</organism>
<evidence type="ECO:0008006" key="4">
    <source>
        <dbReference type="Google" id="ProtNLM"/>
    </source>
</evidence>
<keyword evidence="1" id="KW-0812">Transmembrane</keyword>
<sequence length="108" mass="11787">MSSYEERQRKINYEMFKEFVVAGTVLAGTSFLTARGATMATRMLPPSHIAHRIGRSVAVEFAVGAMAIFSAAAFGVPTVAAVLGGTAWVMEGVHKRAERRVDNKERKE</sequence>
<dbReference type="EMBL" id="MW018138">
    <property type="protein sequence ID" value="QPB44528.1"/>
    <property type="molecule type" value="Genomic_DNA"/>
</dbReference>
<feature type="transmembrane region" description="Helical" evidence="1">
    <location>
        <begin position="61"/>
        <end position="90"/>
    </location>
</feature>
<proteinExistence type="predicted"/>
<evidence type="ECO:0000313" key="3">
    <source>
        <dbReference type="Proteomes" id="UP001162098"/>
    </source>
</evidence>